<evidence type="ECO:0000256" key="3">
    <source>
        <dbReference type="ARBA" id="ARBA00022448"/>
    </source>
</evidence>
<gene>
    <name evidence="6" type="ORF">H9K75_05700</name>
</gene>
<comment type="similarity">
    <text evidence="2">Belongs to the bacterial solute-binding protein 1 family.</text>
</comment>
<proteinExistence type="inferred from homology"/>
<dbReference type="Pfam" id="PF13416">
    <property type="entry name" value="SBP_bac_8"/>
    <property type="match status" value="1"/>
</dbReference>
<organism evidence="6 7">
    <name type="scientific">Diaphorobacter aerolatus</name>
    <dbReference type="NCBI Taxonomy" id="1288495"/>
    <lineage>
        <taxon>Bacteria</taxon>
        <taxon>Pseudomonadati</taxon>
        <taxon>Pseudomonadota</taxon>
        <taxon>Betaproteobacteria</taxon>
        <taxon>Burkholderiales</taxon>
        <taxon>Comamonadaceae</taxon>
        <taxon>Diaphorobacter</taxon>
    </lineage>
</organism>
<reference evidence="6 7" key="1">
    <citation type="submission" date="2020-08" db="EMBL/GenBank/DDBJ databases">
        <title>Genome sequence of Diaphorobacter aerolatus KACC 16536T.</title>
        <authorList>
            <person name="Hyun D.-W."/>
            <person name="Bae J.-W."/>
        </authorList>
    </citation>
    <scope>NUCLEOTIDE SEQUENCE [LARGE SCALE GENOMIC DNA]</scope>
    <source>
        <strain evidence="6 7">KACC 16536</strain>
    </source>
</reference>
<keyword evidence="5" id="KW-0574">Periplasm</keyword>
<dbReference type="EMBL" id="CP060783">
    <property type="protein sequence ID" value="QNP50421.1"/>
    <property type="molecule type" value="Genomic_DNA"/>
</dbReference>
<dbReference type="KEGG" id="daer:H9K75_05700"/>
<comment type="subcellular location">
    <subcellularLocation>
        <location evidence="1">Periplasm</location>
    </subcellularLocation>
</comment>
<dbReference type="GO" id="GO:0030288">
    <property type="term" value="C:outer membrane-bounded periplasmic space"/>
    <property type="evidence" value="ECO:0007669"/>
    <property type="project" value="TreeGrafter"/>
</dbReference>
<dbReference type="Proteomes" id="UP000516028">
    <property type="component" value="Chromosome"/>
</dbReference>
<keyword evidence="7" id="KW-1185">Reference proteome</keyword>
<accession>A0A7H0GQ55</accession>
<dbReference type="PANTHER" id="PTHR30006:SF3">
    <property type="entry name" value="THIAMINE-BINDING PERIPLASMIC PROTEIN"/>
    <property type="match status" value="1"/>
</dbReference>
<dbReference type="CDD" id="cd13589">
    <property type="entry name" value="PBP2_polyamine_RpCGA009"/>
    <property type="match status" value="1"/>
</dbReference>
<sequence length="332" mass="36781">MAQGLEKELVISSTGGVMEKTLSRYFYTPFSKATGVEVVPVAIEVPDQWAKLQAMSRSGSVEFDIVTATPPDLVQKKELLQPIDCSKFPNVAANGVKGACTPFGVMRTVGGMQLGYSTDAFKGNNVPRTWADFWDTTKFPGPRGLPDTGDREWWLPVAALLADGVPADKLFPLDLDRAYKKLDVIRPHIAVWWKSGDQLMQIMRNKEVVMTMGYSSKLISLVNAKLPIATTWNQAISDVAYMAIPKSAPHPKAAAAYIEFFYGLPAQEHVKFVNAISYDTGFAGTAALITPERRALLATSPENFDKLIVADHEWVGKNRQMLRDRWISWLGR</sequence>
<evidence type="ECO:0000256" key="5">
    <source>
        <dbReference type="ARBA" id="ARBA00022764"/>
    </source>
</evidence>
<dbReference type="GO" id="GO:0030975">
    <property type="term" value="F:thiamine binding"/>
    <property type="evidence" value="ECO:0007669"/>
    <property type="project" value="TreeGrafter"/>
</dbReference>
<name>A0A7H0GQ55_9BURK</name>
<dbReference type="InterPro" id="IPR006059">
    <property type="entry name" value="SBP"/>
</dbReference>
<keyword evidence="4" id="KW-0732">Signal</keyword>
<keyword evidence="3" id="KW-0813">Transport</keyword>
<dbReference type="AlphaFoldDB" id="A0A7H0GQ55"/>
<protein>
    <submittedName>
        <fullName evidence="6">ABC transporter substrate-binding protein</fullName>
    </submittedName>
</protein>
<dbReference type="PANTHER" id="PTHR30006">
    <property type="entry name" value="THIAMINE-BINDING PERIPLASMIC PROTEIN-RELATED"/>
    <property type="match status" value="1"/>
</dbReference>
<dbReference type="Gene3D" id="3.40.190.10">
    <property type="entry name" value="Periplasmic binding protein-like II"/>
    <property type="match status" value="2"/>
</dbReference>
<dbReference type="GO" id="GO:0015888">
    <property type="term" value="P:thiamine transport"/>
    <property type="evidence" value="ECO:0007669"/>
    <property type="project" value="TreeGrafter"/>
</dbReference>
<evidence type="ECO:0000256" key="2">
    <source>
        <dbReference type="ARBA" id="ARBA00008520"/>
    </source>
</evidence>
<evidence type="ECO:0000313" key="7">
    <source>
        <dbReference type="Proteomes" id="UP000516028"/>
    </source>
</evidence>
<evidence type="ECO:0000256" key="1">
    <source>
        <dbReference type="ARBA" id="ARBA00004418"/>
    </source>
</evidence>
<dbReference type="GO" id="GO:0030976">
    <property type="term" value="F:thiamine pyrophosphate binding"/>
    <property type="evidence" value="ECO:0007669"/>
    <property type="project" value="TreeGrafter"/>
</dbReference>
<evidence type="ECO:0000256" key="4">
    <source>
        <dbReference type="ARBA" id="ARBA00022729"/>
    </source>
</evidence>
<evidence type="ECO:0000313" key="6">
    <source>
        <dbReference type="EMBL" id="QNP50421.1"/>
    </source>
</evidence>
<dbReference type="SUPFAM" id="SSF53850">
    <property type="entry name" value="Periplasmic binding protein-like II"/>
    <property type="match status" value="1"/>
</dbReference>